<keyword evidence="2 6" id="KW-0808">Transferase</keyword>
<keyword evidence="4" id="KW-0418">Kinase</keyword>
<evidence type="ECO:0000256" key="2">
    <source>
        <dbReference type="ARBA" id="ARBA00022679"/>
    </source>
</evidence>
<name>A0A242CES6_9ENTE</name>
<sequence>MIHLICPNPAIDRTVLLENFTSEHPNRPYEVREFAGGKSFNVAYAIDFEDSTVPYCIHTILGGRNGDYLKELAAKRNIELKITTADINTRFCNIIVDTNNKKIYPIYENSFVLQSELLSAFTEQLLSAIHPNDTVVFSGSLMKGMPDDYIYQLQKQVQGENIRFFIDTSGKALAEAYKGSPDVIKINDEELGDLVQNRTFNDIEDYVDFLKSETAAPIPYFIITLGEKGVIAKLHTQIYHLLVPPVHAKNPIACGDFFLGTLVKHLTLGHLDDLEALKKAISYSTANVLNWFPEMKQIDINQIEENIILKQF</sequence>
<dbReference type="GO" id="GO:2001059">
    <property type="term" value="P:D-tagatose 6-phosphate catabolic process"/>
    <property type="evidence" value="ECO:0007669"/>
    <property type="project" value="UniProtKB-UniPathway"/>
</dbReference>
<dbReference type="InterPro" id="IPR011611">
    <property type="entry name" value="PfkB_dom"/>
</dbReference>
<keyword evidence="3 6" id="KW-0547">Nucleotide-binding</keyword>
<dbReference type="GO" id="GO:0009024">
    <property type="term" value="F:tagatose-6-phosphate kinase activity"/>
    <property type="evidence" value="ECO:0007669"/>
    <property type="project" value="UniProtKB-EC"/>
</dbReference>
<dbReference type="STRING" id="1834181.A5880_001745"/>
<dbReference type="Pfam" id="PF00294">
    <property type="entry name" value="PfkB"/>
    <property type="match status" value="1"/>
</dbReference>
<comment type="similarity">
    <text evidence="1">Belongs to the carbohydrate kinase pfkB family.</text>
</comment>
<accession>A0A242CES6</accession>
<dbReference type="InterPro" id="IPR029056">
    <property type="entry name" value="Ribokinase-like"/>
</dbReference>
<feature type="domain" description="Carbohydrate kinase PfkB" evidence="7">
    <location>
        <begin position="18"/>
        <end position="281"/>
    </location>
</feature>
<dbReference type="EC" id="2.7.1.144" evidence="6"/>
<evidence type="ECO:0000313" key="10">
    <source>
        <dbReference type="Proteomes" id="UP000195139"/>
    </source>
</evidence>
<keyword evidence="10" id="KW-1185">Reference proteome</keyword>
<evidence type="ECO:0000256" key="5">
    <source>
        <dbReference type="ARBA" id="ARBA00022840"/>
    </source>
</evidence>
<dbReference type="PANTHER" id="PTHR46566:SF2">
    <property type="entry name" value="ATP-DEPENDENT 6-PHOSPHOFRUCTOKINASE ISOZYME 2"/>
    <property type="match status" value="1"/>
</dbReference>
<dbReference type="OrthoDB" id="9801219at2"/>
<evidence type="ECO:0000256" key="4">
    <source>
        <dbReference type="ARBA" id="ARBA00022777"/>
    </source>
</evidence>
<dbReference type="InterPro" id="IPR017583">
    <property type="entry name" value="Tagatose/fructose_Pkinase"/>
</dbReference>
<evidence type="ECO:0000259" key="7">
    <source>
        <dbReference type="Pfam" id="PF00294"/>
    </source>
</evidence>
<proteinExistence type="inferred from homology"/>
<reference evidence="9" key="1">
    <citation type="submission" date="2017-05" db="EMBL/GenBank/DDBJ databases">
        <title>The Genome Sequence of Enterococcus sp. 4G2_DIV0659.</title>
        <authorList>
            <consortium name="The Broad Institute Genomics Platform"/>
            <consortium name="The Broad Institute Genomic Center for Infectious Diseases"/>
            <person name="Earl A."/>
            <person name="Manson A."/>
            <person name="Schwartman J."/>
            <person name="Gilmore M."/>
            <person name="Abouelleil A."/>
            <person name="Cao P."/>
            <person name="Chapman S."/>
            <person name="Cusick C."/>
            <person name="Shea T."/>
            <person name="Young S."/>
            <person name="Neafsey D."/>
            <person name="Nusbaum C."/>
            <person name="Birren B."/>
        </authorList>
    </citation>
    <scope>NUCLEOTIDE SEQUENCE [LARGE SCALE GENOMIC DNA]</scope>
    <source>
        <strain evidence="9">4G2_DIV0659</strain>
    </source>
</reference>
<comment type="similarity">
    <text evidence="6">Belongs to the carbohydrate kinase PfkB family. LacC subfamily.</text>
</comment>
<dbReference type="RefSeq" id="WP_086330659.1">
    <property type="nucleotide sequence ID" value="NZ_NGLE02000001.1"/>
</dbReference>
<dbReference type="GO" id="GO:0005988">
    <property type="term" value="P:lactose metabolic process"/>
    <property type="evidence" value="ECO:0007669"/>
    <property type="project" value="UniProtKB-KW"/>
</dbReference>
<dbReference type="AlphaFoldDB" id="A0A242CES6"/>
<protein>
    <recommendedName>
        <fullName evidence="6">Tagatose-6-phosphate kinase</fullName>
        <ecNumber evidence="6">2.7.1.144</ecNumber>
    </recommendedName>
</protein>
<dbReference type="EMBL" id="NGLE01000002">
    <property type="protein sequence ID" value="OTO08745.1"/>
    <property type="molecule type" value="Genomic_DNA"/>
</dbReference>
<comment type="caution">
    <text evidence="9">The sequence shown here is derived from an EMBL/GenBank/DDBJ whole genome shotgun (WGS) entry which is preliminary data.</text>
</comment>
<keyword evidence="6" id="KW-0423">Lactose metabolism</keyword>
<dbReference type="EMBL" id="NGLE02000001">
    <property type="protein sequence ID" value="MEI5994270.1"/>
    <property type="molecule type" value="Genomic_DNA"/>
</dbReference>
<dbReference type="Proteomes" id="UP000195139">
    <property type="component" value="Unassembled WGS sequence"/>
</dbReference>
<dbReference type="UniPathway" id="UPA00704">
    <property type="reaction ID" value="UER00715"/>
</dbReference>
<organism evidence="9">
    <name type="scientific">Candidatus Enterococcus mansonii</name>
    <dbReference type="NCBI Taxonomy" id="1834181"/>
    <lineage>
        <taxon>Bacteria</taxon>
        <taxon>Bacillati</taxon>
        <taxon>Bacillota</taxon>
        <taxon>Bacilli</taxon>
        <taxon>Lactobacillales</taxon>
        <taxon>Enterococcaceae</taxon>
        <taxon>Enterococcus</taxon>
    </lineage>
</organism>
<evidence type="ECO:0000256" key="1">
    <source>
        <dbReference type="ARBA" id="ARBA00005380"/>
    </source>
</evidence>
<comment type="pathway">
    <text evidence="6">Carbohydrate metabolism; D-tagatose 6-phosphate degradation; D-glyceraldehyde 3-phosphate and glycerone phosphate from D-tagatose 6-phosphate: step 1/2.</text>
</comment>
<dbReference type="GO" id="GO:0005524">
    <property type="term" value="F:ATP binding"/>
    <property type="evidence" value="ECO:0007669"/>
    <property type="project" value="UniProtKB-KW"/>
</dbReference>
<comment type="catalytic activity">
    <reaction evidence="6">
        <text>D-tagatofuranose 6-phosphate + ATP = D-tagatofuranose 1,6-bisphosphate + ADP + H(+)</text>
        <dbReference type="Rhea" id="RHEA:12420"/>
        <dbReference type="ChEBI" id="CHEBI:15378"/>
        <dbReference type="ChEBI" id="CHEBI:30616"/>
        <dbReference type="ChEBI" id="CHEBI:58694"/>
        <dbReference type="ChEBI" id="CHEBI:58695"/>
        <dbReference type="ChEBI" id="CHEBI:456216"/>
        <dbReference type="EC" id="2.7.1.144"/>
    </reaction>
</comment>
<dbReference type="Gene3D" id="3.40.1190.20">
    <property type="match status" value="1"/>
</dbReference>
<keyword evidence="5 6" id="KW-0067">ATP-binding</keyword>
<reference evidence="8 10" key="2">
    <citation type="submission" date="2018-07" db="EMBL/GenBank/DDBJ databases">
        <title>The Genome Sequence of Enterococcus sp. DIV0659b.</title>
        <authorList>
            <consortium name="The Broad Institute Genomics Platform"/>
            <consortium name="The Broad Institute Genomic Center for Infectious Diseases"/>
            <person name="Earl A."/>
            <person name="Manson A."/>
            <person name="Schwartman J."/>
            <person name="Gilmore M."/>
            <person name="Abouelleil A."/>
            <person name="Cao P."/>
            <person name="Chapman S."/>
            <person name="Cusick C."/>
            <person name="Shea T."/>
            <person name="Young S."/>
            <person name="Neafsey D."/>
            <person name="Nusbaum C."/>
            <person name="Birren B."/>
        </authorList>
    </citation>
    <scope>NUCLEOTIDE SEQUENCE [LARGE SCALE GENOMIC DNA]</scope>
    <source>
        <strain evidence="8 10">4G2_DIV0659</strain>
    </source>
</reference>
<dbReference type="PANTHER" id="PTHR46566">
    <property type="entry name" value="1-PHOSPHOFRUCTOKINASE-RELATED"/>
    <property type="match status" value="1"/>
</dbReference>
<gene>
    <name evidence="9" type="ORF">A5880_001745</name>
    <name evidence="8" type="ORF">A5880_001828</name>
</gene>
<evidence type="ECO:0000313" key="8">
    <source>
        <dbReference type="EMBL" id="MEI5994270.1"/>
    </source>
</evidence>
<evidence type="ECO:0000256" key="6">
    <source>
        <dbReference type="PIRNR" id="PIRNR000535"/>
    </source>
</evidence>
<evidence type="ECO:0000256" key="3">
    <source>
        <dbReference type="ARBA" id="ARBA00022741"/>
    </source>
</evidence>
<dbReference type="SUPFAM" id="SSF53613">
    <property type="entry name" value="Ribokinase-like"/>
    <property type="match status" value="1"/>
</dbReference>
<dbReference type="PIRSF" id="PIRSF000535">
    <property type="entry name" value="1PFK/6PFK/LacC"/>
    <property type="match status" value="1"/>
</dbReference>
<evidence type="ECO:0000313" key="9">
    <source>
        <dbReference type="EMBL" id="OTO08745.1"/>
    </source>
</evidence>